<sequence>MKHYIWMLGLALCFLLSCNSDDSCENYRIATISLEDEYACNDTRYSLDISTTEEFELITNLAEYKDKVTGTCDPTLIDFTNFDLIIGKVRLGSGNDSIDYSLIESCTEGRNLYVTFIQNDAMIAPVITYHVLVPKDEANKTIEVRIFKQTRA</sequence>
<name>A0A2N0TXI0_9FLAO</name>
<proteinExistence type="predicted"/>
<protein>
    <recommendedName>
        <fullName evidence="3">PrcB C-terminal domain-containing protein</fullName>
    </recommendedName>
</protein>
<accession>A0A2N0TXI0</accession>
<dbReference type="RefSeq" id="WP_079714274.1">
    <property type="nucleotide sequence ID" value="NZ_FUZC01000017.1"/>
</dbReference>
<dbReference type="EMBL" id="LKTS01000013">
    <property type="protein sequence ID" value="PKD19444.1"/>
    <property type="molecule type" value="Genomic_DNA"/>
</dbReference>
<dbReference type="PROSITE" id="PS51257">
    <property type="entry name" value="PROKAR_LIPOPROTEIN"/>
    <property type="match status" value="1"/>
</dbReference>
<comment type="caution">
    <text evidence="1">The sequence shown here is derived from an EMBL/GenBank/DDBJ whole genome shotgun (WGS) entry which is preliminary data.</text>
</comment>
<organism evidence="1 2">
    <name type="scientific">Salegentibacter salinarum</name>
    <dbReference type="NCBI Taxonomy" id="447422"/>
    <lineage>
        <taxon>Bacteria</taxon>
        <taxon>Pseudomonadati</taxon>
        <taxon>Bacteroidota</taxon>
        <taxon>Flavobacteriia</taxon>
        <taxon>Flavobacteriales</taxon>
        <taxon>Flavobacteriaceae</taxon>
        <taxon>Salegentibacter</taxon>
    </lineage>
</organism>
<dbReference type="AlphaFoldDB" id="A0A2N0TXI0"/>
<evidence type="ECO:0008006" key="3">
    <source>
        <dbReference type="Google" id="ProtNLM"/>
    </source>
</evidence>
<gene>
    <name evidence="1" type="ORF">APR41_15910</name>
</gene>
<reference evidence="1 2" key="1">
    <citation type="submission" date="2015-10" db="EMBL/GenBank/DDBJ databases">
        <title>Draft genome sequence of Salegentibacter salinarum KCTC 12975.</title>
        <authorList>
            <person name="Lin W."/>
            <person name="Zheng Q."/>
        </authorList>
    </citation>
    <scope>NUCLEOTIDE SEQUENCE [LARGE SCALE GENOMIC DNA]</scope>
    <source>
        <strain evidence="1 2">KCTC 12975</strain>
    </source>
</reference>
<evidence type="ECO:0000313" key="1">
    <source>
        <dbReference type="EMBL" id="PKD19444.1"/>
    </source>
</evidence>
<evidence type="ECO:0000313" key="2">
    <source>
        <dbReference type="Proteomes" id="UP000232673"/>
    </source>
</evidence>
<keyword evidence="2" id="KW-1185">Reference proteome</keyword>
<dbReference type="OrthoDB" id="1448031at2"/>
<dbReference type="Proteomes" id="UP000232673">
    <property type="component" value="Unassembled WGS sequence"/>
</dbReference>